<dbReference type="Proteomes" id="UP000759537">
    <property type="component" value="Unassembled WGS sequence"/>
</dbReference>
<reference evidence="1" key="2">
    <citation type="journal article" date="2020" name="Nat. Commun.">
        <title>Large-scale genome sequencing of mycorrhizal fungi provides insights into the early evolution of symbiotic traits.</title>
        <authorList>
            <person name="Miyauchi S."/>
            <person name="Kiss E."/>
            <person name="Kuo A."/>
            <person name="Drula E."/>
            <person name="Kohler A."/>
            <person name="Sanchez-Garcia M."/>
            <person name="Morin E."/>
            <person name="Andreopoulos B."/>
            <person name="Barry K.W."/>
            <person name="Bonito G."/>
            <person name="Buee M."/>
            <person name="Carver A."/>
            <person name="Chen C."/>
            <person name="Cichocki N."/>
            <person name="Clum A."/>
            <person name="Culley D."/>
            <person name="Crous P.W."/>
            <person name="Fauchery L."/>
            <person name="Girlanda M."/>
            <person name="Hayes R.D."/>
            <person name="Keri Z."/>
            <person name="LaButti K."/>
            <person name="Lipzen A."/>
            <person name="Lombard V."/>
            <person name="Magnuson J."/>
            <person name="Maillard F."/>
            <person name="Murat C."/>
            <person name="Nolan M."/>
            <person name="Ohm R.A."/>
            <person name="Pangilinan J."/>
            <person name="Pereira M.F."/>
            <person name="Perotto S."/>
            <person name="Peter M."/>
            <person name="Pfister S."/>
            <person name="Riley R."/>
            <person name="Sitrit Y."/>
            <person name="Stielow J.B."/>
            <person name="Szollosi G."/>
            <person name="Zifcakova L."/>
            <person name="Stursova M."/>
            <person name="Spatafora J.W."/>
            <person name="Tedersoo L."/>
            <person name="Vaario L.M."/>
            <person name="Yamada A."/>
            <person name="Yan M."/>
            <person name="Wang P."/>
            <person name="Xu J."/>
            <person name="Bruns T."/>
            <person name="Baldrian P."/>
            <person name="Vilgalys R."/>
            <person name="Dunand C."/>
            <person name="Henrissat B."/>
            <person name="Grigoriev I.V."/>
            <person name="Hibbett D."/>
            <person name="Nagy L.G."/>
            <person name="Martin F.M."/>
        </authorList>
    </citation>
    <scope>NUCLEOTIDE SEQUENCE</scope>
    <source>
        <strain evidence="1">Prilba</strain>
    </source>
</reference>
<keyword evidence="2" id="KW-1185">Reference proteome</keyword>
<evidence type="ECO:0000313" key="1">
    <source>
        <dbReference type="EMBL" id="KAF8486982.1"/>
    </source>
</evidence>
<protein>
    <submittedName>
        <fullName evidence="1">Uncharacterized protein</fullName>
    </submittedName>
</protein>
<organism evidence="1 2">
    <name type="scientific">Russula ochroleuca</name>
    <dbReference type="NCBI Taxonomy" id="152965"/>
    <lineage>
        <taxon>Eukaryota</taxon>
        <taxon>Fungi</taxon>
        <taxon>Dikarya</taxon>
        <taxon>Basidiomycota</taxon>
        <taxon>Agaricomycotina</taxon>
        <taxon>Agaricomycetes</taxon>
        <taxon>Russulales</taxon>
        <taxon>Russulaceae</taxon>
        <taxon>Russula</taxon>
    </lineage>
</organism>
<name>A0A9P5TED6_9AGAM</name>
<comment type="caution">
    <text evidence="1">The sequence shown here is derived from an EMBL/GenBank/DDBJ whole genome shotgun (WGS) entry which is preliminary data.</text>
</comment>
<dbReference type="AlphaFoldDB" id="A0A9P5TED6"/>
<gene>
    <name evidence="1" type="ORF">DFH94DRAFT_797137</name>
</gene>
<reference evidence="1" key="1">
    <citation type="submission" date="2019-10" db="EMBL/GenBank/DDBJ databases">
        <authorList>
            <consortium name="DOE Joint Genome Institute"/>
            <person name="Kuo A."/>
            <person name="Miyauchi S."/>
            <person name="Kiss E."/>
            <person name="Drula E."/>
            <person name="Kohler A."/>
            <person name="Sanchez-Garcia M."/>
            <person name="Andreopoulos B."/>
            <person name="Barry K.W."/>
            <person name="Bonito G."/>
            <person name="Buee M."/>
            <person name="Carver A."/>
            <person name="Chen C."/>
            <person name="Cichocki N."/>
            <person name="Clum A."/>
            <person name="Culley D."/>
            <person name="Crous P.W."/>
            <person name="Fauchery L."/>
            <person name="Girlanda M."/>
            <person name="Hayes R."/>
            <person name="Keri Z."/>
            <person name="LaButti K."/>
            <person name="Lipzen A."/>
            <person name="Lombard V."/>
            <person name="Magnuson J."/>
            <person name="Maillard F."/>
            <person name="Morin E."/>
            <person name="Murat C."/>
            <person name="Nolan M."/>
            <person name="Ohm R."/>
            <person name="Pangilinan J."/>
            <person name="Pereira M."/>
            <person name="Perotto S."/>
            <person name="Peter M."/>
            <person name="Riley R."/>
            <person name="Sitrit Y."/>
            <person name="Stielow B."/>
            <person name="Szollosi G."/>
            <person name="Zifcakova L."/>
            <person name="Stursova M."/>
            <person name="Spatafora J.W."/>
            <person name="Tedersoo L."/>
            <person name="Vaario L.-M."/>
            <person name="Yamada A."/>
            <person name="Yan M."/>
            <person name="Wang P."/>
            <person name="Xu J."/>
            <person name="Bruns T."/>
            <person name="Baldrian P."/>
            <person name="Vilgalys R."/>
            <person name="Henrissat B."/>
            <person name="Grigoriev I.V."/>
            <person name="Hibbett D."/>
            <person name="Nagy L.G."/>
            <person name="Martin F.M."/>
        </authorList>
    </citation>
    <scope>NUCLEOTIDE SEQUENCE</scope>
    <source>
        <strain evidence="1">Prilba</strain>
    </source>
</reference>
<sequence length="280" mass="30405">MKGHNITSHLTMKRKWMQHEVMSQIKNEGQGNSNDLSCSKTMDKRLQFGGGESIDQASFGSQECSVVPNSEGPLIPTIRCCILVGLASRSRAVTHSPHLSMTQADCGDFSSDWGTLHITDVGFARLPLWSLPATAPTALPVIFRIPSVERLATTPSSRTNHYRHLLVVVRWVLPSLASSQACNLVAPSDSVQPTPTKRQKFGVCFQPQNNHIRSPNTTSQVTEPEENVAGLSILDENRPLVLCSLHATWPVSSVTLPDPDQGIVIATTPSMCSKGKCKAA</sequence>
<proteinExistence type="predicted"/>
<evidence type="ECO:0000313" key="2">
    <source>
        <dbReference type="Proteomes" id="UP000759537"/>
    </source>
</evidence>
<dbReference type="EMBL" id="WHVB01000001">
    <property type="protein sequence ID" value="KAF8486982.1"/>
    <property type="molecule type" value="Genomic_DNA"/>
</dbReference>
<accession>A0A9P5TED6</accession>